<dbReference type="PANTHER" id="PTHR42698:SF1">
    <property type="entry name" value="GTPASE ERA, MITOCHONDRIAL"/>
    <property type="match status" value="1"/>
</dbReference>
<reference evidence="11" key="1">
    <citation type="submission" date="2020-10" db="EMBL/GenBank/DDBJ databases">
        <authorList>
            <person name="Gilroy R."/>
        </authorList>
    </citation>
    <scope>NUCLEOTIDE SEQUENCE</scope>
    <source>
        <strain evidence="11">1748</strain>
    </source>
</reference>
<keyword evidence="6" id="KW-0690">Ribosome biogenesis</keyword>
<dbReference type="InterPro" id="IPR027417">
    <property type="entry name" value="P-loop_NTPase"/>
</dbReference>
<feature type="region of interest" description="G4" evidence="7">
    <location>
        <begin position="116"/>
        <end position="119"/>
    </location>
</feature>
<comment type="function">
    <text evidence="6">An essential GTPase that binds both GDP and GTP, with rapid nucleotide exchange. Plays a role in 16S rRNA processing and 30S ribosomal subunit biogenesis and possibly also in cell cycle regulation and energy metabolism.</text>
</comment>
<feature type="domain" description="KH type-2" evidence="9">
    <location>
        <begin position="197"/>
        <end position="273"/>
    </location>
</feature>
<dbReference type="GO" id="GO:0005829">
    <property type="term" value="C:cytosol"/>
    <property type="evidence" value="ECO:0007669"/>
    <property type="project" value="TreeGrafter"/>
</dbReference>
<organism evidence="11 12">
    <name type="scientific">Candidatus Scatoplasma merdavium</name>
    <dbReference type="NCBI Taxonomy" id="2840932"/>
    <lineage>
        <taxon>Bacteria</taxon>
        <taxon>Bacillati</taxon>
        <taxon>Bacillota</taxon>
        <taxon>Bacilli</taxon>
        <taxon>Bacillales</taxon>
        <taxon>Candidatus Scatoplasma</taxon>
    </lineage>
</organism>
<evidence type="ECO:0000256" key="3">
    <source>
        <dbReference type="ARBA" id="ARBA00022741"/>
    </source>
</evidence>
<keyword evidence="3 6" id="KW-0547">Nucleotide-binding</keyword>
<dbReference type="GO" id="GO:0005886">
    <property type="term" value="C:plasma membrane"/>
    <property type="evidence" value="ECO:0007669"/>
    <property type="project" value="UniProtKB-SubCell"/>
</dbReference>
<evidence type="ECO:0000256" key="8">
    <source>
        <dbReference type="RuleBase" id="RU003761"/>
    </source>
</evidence>
<keyword evidence="4 6" id="KW-0694">RNA-binding</keyword>
<feature type="binding site" evidence="6">
    <location>
        <begin position="10"/>
        <end position="17"/>
    </location>
    <ligand>
        <name>GTP</name>
        <dbReference type="ChEBI" id="CHEBI:37565"/>
    </ligand>
</feature>
<comment type="similarity">
    <text evidence="1 6 7 8">Belongs to the TRAFAC class TrmE-Era-EngA-EngB-Septin-like GTPase superfamily. Era GTPase family.</text>
</comment>
<evidence type="ECO:0000256" key="1">
    <source>
        <dbReference type="ARBA" id="ARBA00007921"/>
    </source>
</evidence>
<reference evidence="11" key="2">
    <citation type="journal article" date="2021" name="PeerJ">
        <title>Extensive microbial diversity within the chicken gut microbiome revealed by metagenomics and culture.</title>
        <authorList>
            <person name="Gilroy R."/>
            <person name="Ravi A."/>
            <person name="Getino M."/>
            <person name="Pursley I."/>
            <person name="Horton D.L."/>
            <person name="Alikhan N.F."/>
            <person name="Baker D."/>
            <person name="Gharbi K."/>
            <person name="Hall N."/>
            <person name="Watson M."/>
            <person name="Adriaenssens E.M."/>
            <person name="Foster-Nyarko E."/>
            <person name="Jarju S."/>
            <person name="Secka A."/>
            <person name="Antonio M."/>
            <person name="Oren A."/>
            <person name="Chaudhuri R.R."/>
            <person name="La Ragione R."/>
            <person name="Hildebrand F."/>
            <person name="Pallen M.J."/>
        </authorList>
    </citation>
    <scope>NUCLEOTIDE SEQUENCE</scope>
    <source>
        <strain evidence="11">1748</strain>
    </source>
</reference>
<dbReference type="GO" id="GO:0000028">
    <property type="term" value="P:ribosomal small subunit assembly"/>
    <property type="evidence" value="ECO:0007669"/>
    <property type="project" value="TreeGrafter"/>
</dbReference>
<protein>
    <recommendedName>
        <fullName evidence="2 6">GTPase Era</fullName>
    </recommendedName>
</protein>
<dbReference type="NCBIfam" id="TIGR00436">
    <property type="entry name" value="era"/>
    <property type="match status" value="1"/>
</dbReference>
<dbReference type="GO" id="GO:0003924">
    <property type="term" value="F:GTPase activity"/>
    <property type="evidence" value="ECO:0007669"/>
    <property type="project" value="UniProtKB-UniRule"/>
</dbReference>
<dbReference type="InterPro" id="IPR009019">
    <property type="entry name" value="KH_sf_prok-type"/>
</dbReference>
<keyword evidence="6" id="KW-0963">Cytoplasm</keyword>
<evidence type="ECO:0000256" key="5">
    <source>
        <dbReference type="ARBA" id="ARBA00023134"/>
    </source>
</evidence>
<dbReference type="PROSITE" id="PS51713">
    <property type="entry name" value="G_ERA"/>
    <property type="match status" value="1"/>
</dbReference>
<feature type="region of interest" description="G2" evidence="7">
    <location>
        <begin position="36"/>
        <end position="40"/>
    </location>
</feature>
<evidence type="ECO:0000256" key="7">
    <source>
        <dbReference type="PROSITE-ProRule" id="PRU01050"/>
    </source>
</evidence>
<dbReference type="InterPro" id="IPR015946">
    <property type="entry name" value="KH_dom-like_a/b"/>
</dbReference>
<evidence type="ECO:0000256" key="6">
    <source>
        <dbReference type="HAMAP-Rule" id="MF_00367"/>
    </source>
</evidence>
<dbReference type="GO" id="GO:0005525">
    <property type="term" value="F:GTP binding"/>
    <property type="evidence" value="ECO:0007669"/>
    <property type="project" value="UniProtKB-UniRule"/>
</dbReference>
<dbReference type="NCBIfam" id="TIGR00231">
    <property type="entry name" value="small_GTP"/>
    <property type="match status" value="1"/>
</dbReference>
<dbReference type="InterPro" id="IPR005662">
    <property type="entry name" value="GTPase_Era-like"/>
</dbReference>
<comment type="subunit">
    <text evidence="6">Monomer.</text>
</comment>
<feature type="binding site" evidence="6">
    <location>
        <begin position="57"/>
        <end position="61"/>
    </location>
    <ligand>
        <name>GTP</name>
        <dbReference type="ChEBI" id="CHEBI:37565"/>
    </ligand>
</feature>
<evidence type="ECO:0000256" key="2">
    <source>
        <dbReference type="ARBA" id="ARBA00020484"/>
    </source>
</evidence>
<evidence type="ECO:0000313" key="11">
    <source>
        <dbReference type="EMBL" id="MBO8413901.1"/>
    </source>
</evidence>
<dbReference type="CDD" id="cd22534">
    <property type="entry name" value="KH-II_Era"/>
    <property type="match status" value="1"/>
</dbReference>
<feature type="region of interest" description="G3" evidence="7">
    <location>
        <begin position="57"/>
        <end position="60"/>
    </location>
</feature>
<proteinExistence type="inferred from homology"/>
<dbReference type="InterPro" id="IPR005225">
    <property type="entry name" value="Small_GTP-bd"/>
</dbReference>
<dbReference type="Gene3D" id="3.40.50.300">
    <property type="entry name" value="P-loop containing nucleotide triphosphate hydrolases"/>
    <property type="match status" value="1"/>
</dbReference>
<dbReference type="PROSITE" id="PS50823">
    <property type="entry name" value="KH_TYPE_2"/>
    <property type="match status" value="1"/>
</dbReference>
<dbReference type="InterPro" id="IPR004044">
    <property type="entry name" value="KH_dom_type_2"/>
</dbReference>
<dbReference type="SUPFAM" id="SSF54814">
    <property type="entry name" value="Prokaryotic type KH domain (KH-domain type II)"/>
    <property type="match status" value="1"/>
</dbReference>
<keyword evidence="6" id="KW-1003">Cell membrane</keyword>
<dbReference type="InterPro" id="IPR006073">
    <property type="entry name" value="GTP-bd"/>
</dbReference>
<dbReference type="Proteomes" id="UP000823629">
    <property type="component" value="Unassembled WGS sequence"/>
</dbReference>
<dbReference type="Gene3D" id="3.30.300.20">
    <property type="match status" value="1"/>
</dbReference>
<evidence type="ECO:0000259" key="9">
    <source>
        <dbReference type="PROSITE" id="PS50823"/>
    </source>
</evidence>
<dbReference type="HAMAP" id="MF_00367">
    <property type="entry name" value="GTPase_Era"/>
    <property type="match status" value="1"/>
</dbReference>
<evidence type="ECO:0000259" key="10">
    <source>
        <dbReference type="PROSITE" id="PS51713"/>
    </source>
</evidence>
<feature type="region of interest" description="G5" evidence="7">
    <location>
        <begin position="145"/>
        <end position="147"/>
    </location>
</feature>
<dbReference type="CDD" id="cd04163">
    <property type="entry name" value="Era"/>
    <property type="match status" value="1"/>
</dbReference>
<keyword evidence="6" id="KW-0472">Membrane</keyword>
<accession>A0A9D9GR25</accession>
<keyword evidence="6" id="KW-0699">rRNA-binding</keyword>
<dbReference type="Pfam" id="PF07650">
    <property type="entry name" value="KH_2"/>
    <property type="match status" value="1"/>
</dbReference>
<dbReference type="SUPFAM" id="SSF52540">
    <property type="entry name" value="P-loop containing nucleoside triphosphate hydrolases"/>
    <property type="match status" value="1"/>
</dbReference>
<feature type="binding site" evidence="6">
    <location>
        <begin position="116"/>
        <end position="119"/>
    </location>
    <ligand>
        <name>GTP</name>
        <dbReference type="ChEBI" id="CHEBI:37565"/>
    </ligand>
</feature>
<dbReference type="InterPro" id="IPR030388">
    <property type="entry name" value="G_ERA_dom"/>
</dbReference>
<dbReference type="GO" id="GO:0070181">
    <property type="term" value="F:small ribosomal subunit rRNA binding"/>
    <property type="evidence" value="ECO:0007669"/>
    <property type="project" value="UniProtKB-UniRule"/>
</dbReference>
<evidence type="ECO:0000313" key="12">
    <source>
        <dbReference type="Proteomes" id="UP000823629"/>
    </source>
</evidence>
<dbReference type="Pfam" id="PF01926">
    <property type="entry name" value="MMR_HSR1"/>
    <property type="match status" value="1"/>
</dbReference>
<sequence length="288" mass="33068">MKVGYCCLYGLTNAGKSTLLNNILGFKLQAVSKTKQTTRENVQGIYEDEDSQIIFIDTPGIHSPHKLLGQKMVQQAKQARYGVDVIVYVVDATRRVNEVMCDDLKKIGVPIIVAFNKIDIADFEKGQLHLQAYKQLLPDADFIEISALKKFNIEDLIKLIKSHLLEGEKIYVDDVVSDHPMRFFYSEKIREACLKKLQEEVPHSINVEIMKIEEGETDIKIYADIIVENSSEKSIVIGKRGQMIGEIRRMSQREIERFTGKQCDLELFVKVEKDWRDSSSRLKEYGYN</sequence>
<gene>
    <name evidence="6 11" type="primary">era</name>
    <name evidence="11" type="ORF">IAC78_00245</name>
</gene>
<name>A0A9D9GR25_9BACL</name>
<dbReference type="GO" id="GO:0043024">
    <property type="term" value="F:ribosomal small subunit binding"/>
    <property type="evidence" value="ECO:0007669"/>
    <property type="project" value="TreeGrafter"/>
</dbReference>
<keyword evidence="5 6" id="KW-0342">GTP-binding</keyword>
<dbReference type="AlphaFoldDB" id="A0A9D9GR25"/>
<comment type="subcellular location">
    <subcellularLocation>
        <location evidence="6">Cytoplasm</location>
    </subcellularLocation>
    <subcellularLocation>
        <location evidence="6">Cell membrane</location>
        <topology evidence="6">Peripheral membrane protein</topology>
    </subcellularLocation>
</comment>
<feature type="domain" description="Era-type G" evidence="10">
    <location>
        <begin position="2"/>
        <end position="166"/>
    </location>
</feature>
<evidence type="ECO:0000256" key="4">
    <source>
        <dbReference type="ARBA" id="ARBA00022884"/>
    </source>
</evidence>
<feature type="region of interest" description="G1" evidence="7">
    <location>
        <begin position="10"/>
        <end position="17"/>
    </location>
</feature>
<dbReference type="EMBL" id="JADING010000007">
    <property type="protein sequence ID" value="MBO8413901.1"/>
    <property type="molecule type" value="Genomic_DNA"/>
</dbReference>
<comment type="caution">
    <text evidence="11">The sequence shown here is derived from an EMBL/GenBank/DDBJ whole genome shotgun (WGS) entry which is preliminary data.</text>
</comment>
<dbReference type="NCBIfam" id="NF000908">
    <property type="entry name" value="PRK00089.1"/>
    <property type="match status" value="1"/>
</dbReference>
<dbReference type="PANTHER" id="PTHR42698">
    <property type="entry name" value="GTPASE ERA"/>
    <property type="match status" value="1"/>
</dbReference>